<evidence type="ECO:0000313" key="3">
    <source>
        <dbReference type="Proteomes" id="UP000218209"/>
    </source>
</evidence>
<comment type="similarity">
    <text evidence="1">Belongs to the HEBP family.</text>
</comment>
<dbReference type="Proteomes" id="UP000218209">
    <property type="component" value="Unassembled WGS sequence"/>
</dbReference>
<evidence type="ECO:0008006" key="4">
    <source>
        <dbReference type="Google" id="ProtNLM"/>
    </source>
</evidence>
<dbReference type="SUPFAM" id="SSF55136">
    <property type="entry name" value="Probable bacterial effector-binding domain"/>
    <property type="match status" value="1"/>
</dbReference>
<dbReference type="OrthoDB" id="3869at2759"/>
<gene>
    <name evidence="2" type="ORF">BU14_0668s0002</name>
</gene>
<dbReference type="InterPro" id="IPR006917">
    <property type="entry name" value="SOUL_heme-bd"/>
</dbReference>
<dbReference type="InterPro" id="IPR011256">
    <property type="entry name" value="Reg_factor_effector_dom_sf"/>
</dbReference>
<dbReference type="EMBL" id="KV919210">
    <property type="protein sequence ID" value="OSX70781.1"/>
    <property type="molecule type" value="Genomic_DNA"/>
</dbReference>
<evidence type="ECO:0000256" key="1">
    <source>
        <dbReference type="ARBA" id="ARBA00009817"/>
    </source>
</evidence>
<dbReference type="Pfam" id="PF04832">
    <property type="entry name" value="SOUL"/>
    <property type="match status" value="1"/>
</dbReference>
<name>A0A1X6NQA7_PORUM</name>
<evidence type="ECO:0000313" key="2">
    <source>
        <dbReference type="EMBL" id="OSX70781.1"/>
    </source>
</evidence>
<dbReference type="Gene3D" id="3.20.80.10">
    <property type="entry name" value="Regulatory factor, effector binding domain"/>
    <property type="match status" value="1"/>
</dbReference>
<dbReference type="PANTHER" id="PTHR11220:SF1">
    <property type="entry name" value="HEME-BINDING PROTEIN 2"/>
    <property type="match status" value="1"/>
</dbReference>
<proteinExistence type="inferred from homology"/>
<keyword evidence="3" id="KW-1185">Reference proteome</keyword>
<dbReference type="PANTHER" id="PTHR11220">
    <property type="entry name" value="HEME-BINDING PROTEIN-RELATED"/>
    <property type="match status" value="1"/>
</dbReference>
<accession>A0A1X6NQA7</accession>
<protein>
    <recommendedName>
        <fullName evidence="4">SOUL heme-binding protein</fullName>
    </recommendedName>
</protein>
<sequence length="171" mass="17404">MTAPVVMGGGKPERVAITSPVVMGGGKPERVAMTSPVVMGGGKPERVAMTSPVVMGGDGTAGGDGPVDSDGGGYTMRFLLPAKYAAVSDAPVPTDSKVHLTTVAPHTVGVRRYSGNSSLATCGDEVKALHAALARDGVNTTGRWTFQGYNPPFCLPSAKTNEIHVPVDVAA</sequence>
<reference evidence="2 3" key="1">
    <citation type="submission" date="2017-03" db="EMBL/GenBank/DDBJ databases">
        <title>WGS assembly of Porphyra umbilicalis.</title>
        <authorList>
            <person name="Brawley S.H."/>
            <person name="Blouin N.A."/>
            <person name="Ficko-Blean E."/>
            <person name="Wheeler G.L."/>
            <person name="Lohr M."/>
            <person name="Goodson H.V."/>
            <person name="Jenkins J.W."/>
            <person name="Blaby-Haas C.E."/>
            <person name="Helliwell K.E."/>
            <person name="Chan C."/>
            <person name="Marriage T."/>
            <person name="Bhattacharya D."/>
            <person name="Klein A.S."/>
            <person name="Badis Y."/>
            <person name="Brodie J."/>
            <person name="Cao Y."/>
            <person name="Collen J."/>
            <person name="Dittami S.M."/>
            <person name="Gachon C.M."/>
            <person name="Green B.R."/>
            <person name="Karpowicz S."/>
            <person name="Kim J.W."/>
            <person name="Kudahl U."/>
            <person name="Lin S."/>
            <person name="Michel G."/>
            <person name="Mittag M."/>
            <person name="Olson B.J."/>
            <person name="Pangilinan J."/>
            <person name="Peng Y."/>
            <person name="Qiu H."/>
            <person name="Shu S."/>
            <person name="Singer J.T."/>
            <person name="Smith A.G."/>
            <person name="Sprecher B.N."/>
            <person name="Wagner V."/>
            <person name="Wang W."/>
            <person name="Wang Z.-Y."/>
            <person name="Yan J."/>
            <person name="Yarish C."/>
            <person name="Zoeuner-Riek S."/>
            <person name="Zhuang Y."/>
            <person name="Zou Y."/>
            <person name="Lindquist E.A."/>
            <person name="Grimwood J."/>
            <person name="Barry K."/>
            <person name="Rokhsar D.S."/>
            <person name="Schmutz J."/>
            <person name="Stiller J.W."/>
            <person name="Grossman A.R."/>
            <person name="Prochnik S.E."/>
        </authorList>
    </citation>
    <scope>NUCLEOTIDE SEQUENCE [LARGE SCALE GENOMIC DNA]</scope>
    <source>
        <strain evidence="2">4086291</strain>
    </source>
</reference>
<dbReference type="AlphaFoldDB" id="A0A1X6NQA7"/>
<organism evidence="2 3">
    <name type="scientific">Porphyra umbilicalis</name>
    <name type="common">Purple laver</name>
    <name type="synonym">Red alga</name>
    <dbReference type="NCBI Taxonomy" id="2786"/>
    <lineage>
        <taxon>Eukaryota</taxon>
        <taxon>Rhodophyta</taxon>
        <taxon>Bangiophyceae</taxon>
        <taxon>Bangiales</taxon>
        <taxon>Bangiaceae</taxon>
        <taxon>Porphyra</taxon>
    </lineage>
</organism>